<dbReference type="Proteomes" id="UP000002630">
    <property type="component" value="Linkage Group LG14"/>
</dbReference>
<dbReference type="InParanoid" id="D7FRJ5"/>
<organism evidence="2 3">
    <name type="scientific">Ectocarpus siliculosus</name>
    <name type="common">Brown alga</name>
    <name type="synonym">Conferva siliculosa</name>
    <dbReference type="NCBI Taxonomy" id="2880"/>
    <lineage>
        <taxon>Eukaryota</taxon>
        <taxon>Sar</taxon>
        <taxon>Stramenopiles</taxon>
        <taxon>Ochrophyta</taxon>
        <taxon>PX clade</taxon>
        <taxon>Phaeophyceae</taxon>
        <taxon>Ectocarpales</taxon>
        <taxon>Ectocarpaceae</taxon>
        <taxon>Ectocarpus</taxon>
    </lineage>
</organism>
<name>D7FRJ5_ECTSI</name>
<protein>
    <submittedName>
        <fullName evidence="2">Uncharacterized protein</fullName>
    </submittedName>
</protein>
<feature type="region of interest" description="Disordered" evidence="1">
    <location>
        <begin position="133"/>
        <end position="266"/>
    </location>
</feature>
<evidence type="ECO:0000313" key="3">
    <source>
        <dbReference type="Proteomes" id="UP000002630"/>
    </source>
</evidence>
<gene>
    <name evidence="2" type="ORF">Esi_0215_0028</name>
</gene>
<reference evidence="2 3" key="1">
    <citation type="journal article" date="2010" name="Nature">
        <title>The Ectocarpus genome and the independent evolution of multicellularity in brown algae.</title>
        <authorList>
            <person name="Cock J.M."/>
            <person name="Sterck L."/>
            <person name="Rouze P."/>
            <person name="Scornet D."/>
            <person name="Allen A.E."/>
            <person name="Amoutzias G."/>
            <person name="Anthouard V."/>
            <person name="Artiguenave F."/>
            <person name="Aury J.M."/>
            <person name="Badger J.H."/>
            <person name="Beszteri B."/>
            <person name="Billiau K."/>
            <person name="Bonnet E."/>
            <person name="Bothwell J.H."/>
            <person name="Bowler C."/>
            <person name="Boyen C."/>
            <person name="Brownlee C."/>
            <person name="Carrano C.J."/>
            <person name="Charrier B."/>
            <person name="Cho G.Y."/>
            <person name="Coelho S.M."/>
            <person name="Collen J."/>
            <person name="Corre E."/>
            <person name="Da Silva C."/>
            <person name="Delage L."/>
            <person name="Delaroque N."/>
            <person name="Dittami S.M."/>
            <person name="Doulbeau S."/>
            <person name="Elias M."/>
            <person name="Farnham G."/>
            <person name="Gachon C.M."/>
            <person name="Gschloessl B."/>
            <person name="Heesch S."/>
            <person name="Jabbari K."/>
            <person name="Jubin C."/>
            <person name="Kawai H."/>
            <person name="Kimura K."/>
            <person name="Kloareg B."/>
            <person name="Kupper F.C."/>
            <person name="Lang D."/>
            <person name="Le Bail A."/>
            <person name="Leblanc C."/>
            <person name="Lerouge P."/>
            <person name="Lohr M."/>
            <person name="Lopez P.J."/>
            <person name="Martens C."/>
            <person name="Maumus F."/>
            <person name="Michel G."/>
            <person name="Miranda-Saavedra D."/>
            <person name="Morales J."/>
            <person name="Moreau H."/>
            <person name="Motomura T."/>
            <person name="Nagasato C."/>
            <person name="Napoli C.A."/>
            <person name="Nelson D.R."/>
            <person name="Nyvall-Collen P."/>
            <person name="Peters A.F."/>
            <person name="Pommier C."/>
            <person name="Potin P."/>
            <person name="Poulain J."/>
            <person name="Quesneville H."/>
            <person name="Read B."/>
            <person name="Rensing S.A."/>
            <person name="Ritter A."/>
            <person name="Rousvoal S."/>
            <person name="Samanta M."/>
            <person name="Samson G."/>
            <person name="Schroeder D.C."/>
            <person name="Segurens B."/>
            <person name="Strittmatter M."/>
            <person name="Tonon T."/>
            <person name="Tregear J.W."/>
            <person name="Valentin K."/>
            <person name="von Dassow P."/>
            <person name="Yamagishi T."/>
            <person name="Van de Peer Y."/>
            <person name="Wincker P."/>
        </authorList>
    </citation>
    <scope>NUCLEOTIDE SEQUENCE [LARGE SCALE GENOMIC DNA]</scope>
    <source>
        <strain evidence="3">Ec32 / CCAP1310/4</strain>
    </source>
</reference>
<sequence>MQVAVKQALRDWFEAARKGSEGVSGTEVVDAVVTLGLNYDYKQVQRIVFAEARDTNGLLCSVKSFTAALLACCSSDLEKEGLFRLLRGEGDWWGFGLGGVVPARTISAEERKRYDAVLEGIVLAQERNEVHSAASAAGGPIHYTEQKSTSTGQQEQAFPRESQPRLGSGSSTAPVATREKGRPTARCRPRTTSARQGGHFRSAAAVASATGNSSKGHQRRGAPGQTAPSGNGDDFVAWSSSSGRTTMAAARSGQPQQGASAREVIRNTAEGLRDALRKRELHLAKVEARWENYDGVSTWE</sequence>
<dbReference type="EMBL" id="FN648393">
    <property type="protein sequence ID" value="CBJ30786.1"/>
    <property type="molecule type" value="Genomic_DNA"/>
</dbReference>
<feature type="compositionally biased region" description="Polar residues" evidence="1">
    <location>
        <begin position="146"/>
        <end position="156"/>
    </location>
</feature>
<dbReference type="AlphaFoldDB" id="D7FRJ5"/>
<dbReference type="EMBL" id="FN649739">
    <property type="protein sequence ID" value="CBJ30786.1"/>
    <property type="molecule type" value="Genomic_DNA"/>
</dbReference>
<evidence type="ECO:0000256" key="1">
    <source>
        <dbReference type="SAM" id="MobiDB-lite"/>
    </source>
</evidence>
<accession>D7FRJ5</accession>
<proteinExistence type="predicted"/>
<evidence type="ECO:0000313" key="2">
    <source>
        <dbReference type="EMBL" id="CBJ30786.1"/>
    </source>
</evidence>
<keyword evidence="3" id="KW-1185">Reference proteome</keyword>
<dbReference type="OrthoDB" id="10327834at2759"/>